<accession>A0A699IRM1</accession>
<sequence length="88" mass="10131">MCIDEEYKECTCVFVHTISCTSERAEVYYECMEPFKSLMCLWVRSRSIAATWLEKVVTPLIVPAIKGFAAVLVVLKPDRLKVDRARNE</sequence>
<dbReference type="AlphaFoldDB" id="A0A699IRM1"/>
<name>A0A699IRM1_TANCI</name>
<proteinExistence type="predicted"/>
<organism evidence="1">
    <name type="scientific">Tanacetum cinerariifolium</name>
    <name type="common">Dalmatian daisy</name>
    <name type="synonym">Chrysanthemum cinerariifolium</name>
    <dbReference type="NCBI Taxonomy" id="118510"/>
    <lineage>
        <taxon>Eukaryota</taxon>
        <taxon>Viridiplantae</taxon>
        <taxon>Streptophyta</taxon>
        <taxon>Embryophyta</taxon>
        <taxon>Tracheophyta</taxon>
        <taxon>Spermatophyta</taxon>
        <taxon>Magnoliopsida</taxon>
        <taxon>eudicotyledons</taxon>
        <taxon>Gunneridae</taxon>
        <taxon>Pentapetalae</taxon>
        <taxon>asterids</taxon>
        <taxon>campanulids</taxon>
        <taxon>Asterales</taxon>
        <taxon>Asteraceae</taxon>
        <taxon>Asteroideae</taxon>
        <taxon>Anthemideae</taxon>
        <taxon>Anthemidinae</taxon>
        <taxon>Tanacetum</taxon>
    </lineage>
</organism>
<comment type="caution">
    <text evidence="1">The sequence shown here is derived from an EMBL/GenBank/DDBJ whole genome shotgun (WGS) entry which is preliminary data.</text>
</comment>
<evidence type="ECO:0000313" key="1">
    <source>
        <dbReference type="EMBL" id="GEZ79789.1"/>
    </source>
</evidence>
<reference evidence="1" key="1">
    <citation type="journal article" date="2019" name="Sci. Rep.">
        <title>Draft genome of Tanacetum cinerariifolium, the natural source of mosquito coil.</title>
        <authorList>
            <person name="Yamashiro T."/>
            <person name="Shiraishi A."/>
            <person name="Satake H."/>
            <person name="Nakayama K."/>
        </authorList>
    </citation>
    <scope>NUCLEOTIDE SEQUENCE</scope>
</reference>
<gene>
    <name evidence="1" type="ORF">Tci_551762</name>
</gene>
<dbReference type="EMBL" id="BKCJ010324997">
    <property type="protein sequence ID" value="GEZ79789.1"/>
    <property type="molecule type" value="Genomic_DNA"/>
</dbReference>
<protein>
    <submittedName>
        <fullName evidence="1">Uncharacterized protein</fullName>
    </submittedName>
</protein>